<proteinExistence type="inferred from homology"/>
<protein>
    <recommendedName>
        <fullName evidence="3">beta-N-acetylhexosaminidase</fullName>
        <ecNumber evidence="3">3.2.1.52</ecNumber>
    </recommendedName>
</protein>
<dbReference type="Gene3D" id="3.20.20.300">
    <property type="entry name" value="Glycoside hydrolase, family 3, N-terminal domain"/>
    <property type="match status" value="1"/>
</dbReference>
<dbReference type="SUPFAM" id="SSF51445">
    <property type="entry name" value="(Trans)glycosidases"/>
    <property type="match status" value="1"/>
</dbReference>
<evidence type="ECO:0000256" key="2">
    <source>
        <dbReference type="ARBA" id="ARBA00005336"/>
    </source>
</evidence>
<comment type="catalytic activity">
    <reaction evidence="1">
        <text>Hydrolysis of terminal non-reducing N-acetyl-D-hexosamine residues in N-acetyl-beta-D-hexosaminides.</text>
        <dbReference type="EC" id="3.2.1.52"/>
    </reaction>
</comment>
<keyword evidence="5" id="KW-0326">Glycosidase</keyword>
<dbReference type="InterPro" id="IPR017853">
    <property type="entry name" value="GH"/>
</dbReference>
<keyword evidence="4 7" id="KW-0378">Hydrolase</keyword>
<dbReference type="AlphaFoldDB" id="A0A3L7J837"/>
<dbReference type="SUPFAM" id="SSF52279">
    <property type="entry name" value="Beta-D-glucan exohydrolase, C-terminal domain"/>
    <property type="match status" value="1"/>
</dbReference>
<dbReference type="InterPro" id="IPR036962">
    <property type="entry name" value="Glyco_hydro_3_N_sf"/>
</dbReference>
<keyword evidence="8" id="KW-1185">Reference proteome</keyword>
<dbReference type="InterPro" id="IPR050226">
    <property type="entry name" value="NagZ_Beta-hexosaminidase"/>
</dbReference>
<reference evidence="7 8" key="1">
    <citation type="submission" date="2018-10" db="EMBL/GenBank/DDBJ databases">
        <authorList>
            <person name="Li J."/>
        </authorList>
    </citation>
    <scope>NUCLEOTIDE SEQUENCE [LARGE SCALE GENOMIC DNA]</scope>
    <source>
        <strain evidence="7 8">ZD1-4</strain>
    </source>
</reference>
<feature type="domain" description="Glycoside hydrolase family 3 N-terminal" evidence="6">
    <location>
        <begin position="28"/>
        <end position="346"/>
    </location>
</feature>
<dbReference type="EMBL" id="RCWJ01000001">
    <property type="protein sequence ID" value="RLQ85611.1"/>
    <property type="molecule type" value="Genomic_DNA"/>
</dbReference>
<evidence type="ECO:0000313" key="7">
    <source>
        <dbReference type="EMBL" id="RLQ85611.1"/>
    </source>
</evidence>
<dbReference type="InterPro" id="IPR019800">
    <property type="entry name" value="Glyco_hydro_3_AS"/>
</dbReference>
<dbReference type="PROSITE" id="PS00775">
    <property type="entry name" value="GLYCOSYL_HYDROL_F3"/>
    <property type="match status" value="1"/>
</dbReference>
<evidence type="ECO:0000313" key="8">
    <source>
        <dbReference type="Proteomes" id="UP000282460"/>
    </source>
</evidence>
<dbReference type="GO" id="GO:0004563">
    <property type="term" value="F:beta-N-acetylhexosaminidase activity"/>
    <property type="evidence" value="ECO:0007669"/>
    <property type="project" value="UniProtKB-EC"/>
</dbReference>
<evidence type="ECO:0000259" key="6">
    <source>
        <dbReference type="Pfam" id="PF00933"/>
    </source>
</evidence>
<dbReference type="Pfam" id="PF00933">
    <property type="entry name" value="Glyco_hydro_3"/>
    <property type="match status" value="1"/>
</dbReference>
<name>A0A3L7J837_9MICO</name>
<comment type="similarity">
    <text evidence="2">Belongs to the glycosyl hydrolase 3 family.</text>
</comment>
<dbReference type="InterPro" id="IPR001764">
    <property type="entry name" value="Glyco_hydro_3_N"/>
</dbReference>
<dbReference type="PANTHER" id="PTHR30480">
    <property type="entry name" value="BETA-HEXOSAMINIDASE-RELATED"/>
    <property type="match status" value="1"/>
</dbReference>
<dbReference type="GO" id="GO:0005975">
    <property type="term" value="P:carbohydrate metabolic process"/>
    <property type="evidence" value="ECO:0007669"/>
    <property type="project" value="InterPro"/>
</dbReference>
<evidence type="ECO:0000256" key="5">
    <source>
        <dbReference type="ARBA" id="ARBA00023295"/>
    </source>
</evidence>
<dbReference type="InterPro" id="IPR036881">
    <property type="entry name" value="Glyco_hydro_3_C_sf"/>
</dbReference>
<gene>
    <name evidence="7" type="ORF">D9V28_01645</name>
</gene>
<dbReference type="Proteomes" id="UP000282460">
    <property type="component" value="Unassembled WGS sequence"/>
</dbReference>
<dbReference type="Gene3D" id="3.40.50.1700">
    <property type="entry name" value="Glycoside hydrolase family 3 C-terminal domain"/>
    <property type="match status" value="1"/>
</dbReference>
<dbReference type="RefSeq" id="WP_121657974.1">
    <property type="nucleotide sequence ID" value="NZ_BMEK01000001.1"/>
</dbReference>
<dbReference type="GO" id="GO:0009254">
    <property type="term" value="P:peptidoglycan turnover"/>
    <property type="evidence" value="ECO:0007669"/>
    <property type="project" value="TreeGrafter"/>
</dbReference>
<accession>A0A3L7J837</accession>
<evidence type="ECO:0000256" key="1">
    <source>
        <dbReference type="ARBA" id="ARBA00001231"/>
    </source>
</evidence>
<evidence type="ECO:0000256" key="4">
    <source>
        <dbReference type="ARBA" id="ARBA00022801"/>
    </source>
</evidence>
<comment type="caution">
    <text evidence="7">The sequence shown here is derived from an EMBL/GenBank/DDBJ whole genome shotgun (WGS) entry which is preliminary data.</text>
</comment>
<evidence type="ECO:0000256" key="3">
    <source>
        <dbReference type="ARBA" id="ARBA00012663"/>
    </source>
</evidence>
<dbReference type="PANTHER" id="PTHR30480:SF13">
    <property type="entry name" value="BETA-HEXOSAMINIDASE"/>
    <property type="match status" value="1"/>
</dbReference>
<sequence length="578" mass="63160">MVDLTAHPFHLDADGVAWVEDTLASLSLEEKIGQLFINLNTSFEPAYLDHVIDNFHVGGMRYMGAASGTVQDHIRYAQSRSKVPLLVASNPEMGGAGSINDGTLVTTHLGAGSYSDASIARDLGYVGGRETAALGCNWAFAPIVDIHYNWRNTVIGTRSFGNTADVVIERAKAYFDGLSESGSAAAMKHFPGDGMDERDQHVVTTYNTLGYDEWSATFGRVYRELIDHGVQSIMVGHIGAPELSRHFRPGIADADILPATLAPELLQDLLRSELGFNGLILTDASAMIGMTQAMKRRDLVPAAIAAGCDMFLFFRNADEDFRYMLEGYRSGVITETRLQDALLRILGLKASIGLHKVARNKLVPGREALQVIGSDKHRAIAASVADKNVTLIKDTQNNLPLSPQTHKRIRLYGISGQADFTGTDPSGFVDIARQELENAGFEVHVFRDALQRKADGEEGVYFHTVMADEANEQYAEKYDAAIIFANVTGFAQEATVRIHWSTPMAAEIPWYVTEIPTVFVSLAQPNHLIDVPMVKTVIHSYAPSLEAIAATVAKITGESEFTGTFNENVWCDTFGTRL</sequence>
<dbReference type="OrthoDB" id="9805821at2"/>
<organism evidence="7 8">
    <name type="scientific">Mycetocola zhadangensis</name>
    <dbReference type="NCBI Taxonomy" id="1164595"/>
    <lineage>
        <taxon>Bacteria</taxon>
        <taxon>Bacillati</taxon>
        <taxon>Actinomycetota</taxon>
        <taxon>Actinomycetes</taxon>
        <taxon>Micrococcales</taxon>
        <taxon>Microbacteriaceae</taxon>
        <taxon>Mycetocola</taxon>
    </lineage>
</organism>
<dbReference type="EC" id="3.2.1.52" evidence="3"/>